<name>B1Y676_LEPCP</name>
<protein>
    <submittedName>
        <fullName evidence="1">Uncharacterized protein</fullName>
    </submittedName>
</protein>
<dbReference type="EMBL" id="CP001013">
    <property type="protein sequence ID" value="ACB33581.1"/>
    <property type="molecule type" value="Genomic_DNA"/>
</dbReference>
<accession>B1Y676</accession>
<dbReference type="HOGENOM" id="CLU_3169736_0_0_4"/>
<dbReference type="RefSeq" id="WP_012346343.1">
    <property type="nucleotide sequence ID" value="NC_010524.1"/>
</dbReference>
<reference evidence="1 2" key="1">
    <citation type="submission" date="2008-03" db="EMBL/GenBank/DDBJ databases">
        <title>Complete sequence of Leptothrix cholodnii SP-6.</title>
        <authorList>
            <consortium name="US DOE Joint Genome Institute"/>
            <person name="Copeland A."/>
            <person name="Lucas S."/>
            <person name="Lapidus A."/>
            <person name="Glavina del Rio T."/>
            <person name="Dalin E."/>
            <person name="Tice H."/>
            <person name="Bruce D."/>
            <person name="Goodwin L."/>
            <person name="Pitluck S."/>
            <person name="Chertkov O."/>
            <person name="Brettin T."/>
            <person name="Detter J.C."/>
            <person name="Han C."/>
            <person name="Kuske C.R."/>
            <person name="Schmutz J."/>
            <person name="Larimer F."/>
            <person name="Land M."/>
            <person name="Hauser L."/>
            <person name="Kyrpides N."/>
            <person name="Lykidis A."/>
            <person name="Emerson D."/>
            <person name="Richardson P."/>
        </authorList>
    </citation>
    <scope>NUCLEOTIDE SEQUENCE [LARGE SCALE GENOMIC DNA]</scope>
    <source>
        <strain evidence="2">ATCC 51168 / LMG 8142 / SP-6</strain>
    </source>
</reference>
<organism evidence="1 2">
    <name type="scientific">Leptothrix cholodnii (strain ATCC 51168 / LMG 8142 / SP-6)</name>
    <name type="common">Leptothrix discophora (strain SP-6)</name>
    <dbReference type="NCBI Taxonomy" id="395495"/>
    <lineage>
        <taxon>Bacteria</taxon>
        <taxon>Pseudomonadati</taxon>
        <taxon>Pseudomonadota</taxon>
        <taxon>Betaproteobacteria</taxon>
        <taxon>Burkholderiales</taxon>
        <taxon>Sphaerotilaceae</taxon>
        <taxon>Leptothrix</taxon>
    </lineage>
</organism>
<evidence type="ECO:0000313" key="2">
    <source>
        <dbReference type="Proteomes" id="UP000001693"/>
    </source>
</evidence>
<proteinExistence type="predicted"/>
<dbReference type="AlphaFoldDB" id="B1Y676"/>
<sequence length="47" mass="5206">MPLIKNALSITIAIEAEGVNELWLDDADKMRSDDLLSELLAHIDKAL</sequence>
<dbReference type="Proteomes" id="UP000001693">
    <property type="component" value="Chromosome"/>
</dbReference>
<dbReference type="KEGG" id="lch:Lcho_1312"/>
<gene>
    <name evidence="1" type="ordered locus">Lcho_1312</name>
</gene>
<evidence type="ECO:0000313" key="1">
    <source>
        <dbReference type="EMBL" id="ACB33581.1"/>
    </source>
</evidence>
<dbReference type="STRING" id="395495.Lcho_1312"/>
<keyword evidence="2" id="KW-1185">Reference proteome</keyword>